<dbReference type="InterPro" id="IPR013740">
    <property type="entry name" value="Redoxin"/>
</dbReference>
<reference evidence="3" key="1">
    <citation type="journal article" date="2019" name="Int. J. Syst. Evol. Microbiol.">
        <title>The Global Catalogue of Microorganisms (GCM) 10K type strain sequencing project: providing services to taxonomists for standard genome sequencing and annotation.</title>
        <authorList>
            <consortium name="The Broad Institute Genomics Platform"/>
            <consortium name="The Broad Institute Genome Sequencing Center for Infectious Disease"/>
            <person name="Wu L."/>
            <person name="Ma J."/>
        </authorList>
    </citation>
    <scope>NUCLEOTIDE SEQUENCE [LARGE SCALE GENOMIC DNA]</scope>
    <source>
        <strain evidence="3">JCM 15614</strain>
    </source>
</reference>
<evidence type="ECO:0000313" key="2">
    <source>
        <dbReference type="EMBL" id="GAA3164455.1"/>
    </source>
</evidence>
<gene>
    <name evidence="2" type="ORF">GCM10010531_15890</name>
</gene>
<dbReference type="InterPro" id="IPR036249">
    <property type="entry name" value="Thioredoxin-like_sf"/>
</dbReference>
<dbReference type="SUPFAM" id="SSF52833">
    <property type="entry name" value="Thioredoxin-like"/>
    <property type="match status" value="1"/>
</dbReference>
<organism evidence="2 3">
    <name type="scientific">Blastococcus jejuensis</name>
    <dbReference type="NCBI Taxonomy" id="351224"/>
    <lineage>
        <taxon>Bacteria</taxon>
        <taxon>Bacillati</taxon>
        <taxon>Actinomycetota</taxon>
        <taxon>Actinomycetes</taxon>
        <taxon>Geodermatophilales</taxon>
        <taxon>Geodermatophilaceae</taxon>
        <taxon>Blastococcus</taxon>
    </lineage>
</organism>
<keyword evidence="3" id="KW-1185">Reference proteome</keyword>
<evidence type="ECO:0000259" key="1">
    <source>
        <dbReference type="Pfam" id="PF08534"/>
    </source>
</evidence>
<dbReference type="EMBL" id="BAAAVV010000003">
    <property type="protein sequence ID" value="GAA3164455.1"/>
    <property type="molecule type" value="Genomic_DNA"/>
</dbReference>
<comment type="caution">
    <text evidence="2">The sequence shown here is derived from an EMBL/GenBank/DDBJ whole genome shotgun (WGS) entry which is preliminary data.</text>
</comment>
<accession>A0ABP6P1A3</accession>
<dbReference type="CDD" id="cd02966">
    <property type="entry name" value="TlpA_like_family"/>
    <property type="match status" value="1"/>
</dbReference>
<sequence length="94" mass="9771">MPLLQQAFAEHGQDIRFLGVVTRDEPAVAADFAAATGVTYPSVVDVEGTLLTQLGVPGLPVTLAVDPAGRIVGRQIGQMTSAELASLVQLLKDS</sequence>
<protein>
    <recommendedName>
        <fullName evidence="1">Redoxin domain-containing protein</fullName>
    </recommendedName>
</protein>
<dbReference type="Gene3D" id="3.40.30.10">
    <property type="entry name" value="Glutaredoxin"/>
    <property type="match status" value="1"/>
</dbReference>
<proteinExistence type="predicted"/>
<dbReference type="Pfam" id="PF08534">
    <property type="entry name" value="Redoxin"/>
    <property type="match status" value="1"/>
</dbReference>
<dbReference type="Proteomes" id="UP001499924">
    <property type="component" value="Unassembled WGS sequence"/>
</dbReference>
<name>A0ABP6P1A3_9ACTN</name>
<feature type="domain" description="Redoxin" evidence="1">
    <location>
        <begin position="12"/>
        <end position="89"/>
    </location>
</feature>
<evidence type="ECO:0000313" key="3">
    <source>
        <dbReference type="Proteomes" id="UP001499924"/>
    </source>
</evidence>